<evidence type="ECO:0000313" key="2">
    <source>
        <dbReference type="EMBL" id="AES78327.2"/>
    </source>
</evidence>
<evidence type="ECO:0000256" key="1">
    <source>
        <dbReference type="SAM" id="MobiDB-lite"/>
    </source>
</evidence>
<dbReference type="HOGENOM" id="CLU_1456525_0_0_1"/>
<gene>
    <name evidence="2" type="ordered locus">MTR_7g027580</name>
</gene>
<reference evidence="2 4" key="2">
    <citation type="journal article" date="2014" name="BMC Genomics">
        <title>An improved genome release (version Mt4.0) for the model legume Medicago truncatula.</title>
        <authorList>
            <person name="Tang H."/>
            <person name="Krishnakumar V."/>
            <person name="Bidwell S."/>
            <person name="Rosen B."/>
            <person name="Chan A."/>
            <person name="Zhou S."/>
            <person name="Gentzbittel L."/>
            <person name="Childs K.L."/>
            <person name="Yandell M."/>
            <person name="Gundlach H."/>
            <person name="Mayer K.F."/>
            <person name="Schwartz D.C."/>
            <person name="Town C.D."/>
        </authorList>
    </citation>
    <scope>GENOME REANNOTATION</scope>
    <source>
        <strain evidence="3 4">cv. Jemalong A17</strain>
    </source>
</reference>
<name>G7L253_MEDTR</name>
<protein>
    <submittedName>
        <fullName evidence="2 3">Uncharacterized protein</fullName>
    </submittedName>
</protein>
<accession>A0A0C3W3X8</accession>
<sequence>MDKSWLHEKRSSIRYLYGLHNFLDFAFRTVAPHSHRETNDSIDGETSEGKAEMERKMRGTSEGRAEAERKMRGTSEGRQEEERKMRGSTSKKTRGPTTCLKTHGLRDEERLPIRLNMFGQPIGCNRAALSTYLGTLARNAHLVPIKYTCWKQLQLNESEDWEDDMWGTVTADPGIGGMLHIIRSDF</sequence>
<proteinExistence type="predicted"/>
<feature type="region of interest" description="Disordered" evidence="1">
    <location>
        <begin position="34"/>
        <end position="100"/>
    </location>
</feature>
<reference evidence="3" key="3">
    <citation type="submission" date="2015-04" db="UniProtKB">
        <authorList>
            <consortium name="EnsemblPlants"/>
        </authorList>
    </citation>
    <scope>IDENTIFICATION</scope>
    <source>
        <strain evidence="3">cv. Jemalong A17</strain>
    </source>
</reference>
<accession>G7L253</accession>
<dbReference type="PaxDb" id="3880-AES78327"/>
<reference evidence="2 4" key="1">
    <citation type="journal article" date="2011" name="Nature">
        <title>The Medicago genome provides insight into the evolution of rhizobial symbioses.</title>
        <authorList>
            <person name="Young N.D."/>
            <person name="Debelle F."/>
            <person name="Oldroyd G.E."/>
            <person name="Geurts R."/>
            <person name="Cannon S.B."/>
            <person name="Udvardi M.K."/>
            <person name="Benedito V.A."/>
            <person name="Mayer K.F."/>
            <person name="Gouzy J."/>
            <person name="Schoof H."/>
            <person name="Van de Peer Y."/>
            <person name="Proost S."/>
            <person name="Cook D.R."/>
            <person name="Meyers B.C."/>
            <person name="Spannagl M."/>
            <person name="Cheung F."/>
            <person name="De Mita S."/>
            <person name="Krishnakumar V."/>
            <person name="Gundlach H."/>
            <person name="Zhou S."/>
            <person name="Mudge J."/>
            <person name="Bharti A.K."/>
            <person name="Murray J.D."/>
            <person name="Naoumkina M.A."/>
            <person name="Rosen B."/>
            <person name="Silverstein K.A."/>
            <person name="Tang H."/>
            <person name="Rombauts S."/>
            <person name="Zhao P.X."/>
            <person name="Zhou P."/>
            <person name="Barbe V."/>
            <person name="Bardou P."/>
            <person name="Bechner M."/>
            <person name="Bellec A."/>
            <person name="Berger A."/>
            <person name="Berges H."/>
            <person name="Bidwell S."/>
            <person name="Bisseling T."/>
            <person name="Choisne N."/>
            <person name="Couloux A."/>
            <person name="Denny R."/>
            <person name="Deshpande S."/>
            <person name="Dai X."/>
            <person name="Doyle J.J."/>
            <person name="Dudez A.M."/>
            <person name="Farmer A.D."/>
            <person name="Fouteau S."/>
            <person name="Franken C."/>
            <person name="Gibelin C."/>
            <person name="Gish J."/>
            <person name="Goldstein S."/>
            <person name="Gonzalez A.J."/>
            <person name="Green P.J."/>
            <person name="Hallab A."/>
            <person name="Hartog M."/>
            <person name="Hua A."/>
            <person name="Humphray S.J."/>
            <person name="Jeong D.H."/>
            <person name="Jing Y."/>
            <person name="Jocker A."/>
            <person name="Kenton S.M."/>
            <person name="Kim D.J."/>
            <person name="Klee K."/>
            <person name="Lai H."/>
            <person name="Lang C."/>
            <person name="Lin S."/>
            <person name="Macmil S.L."/>
            <person name="Magdelenat G."/>
            <person name="Matthews L."/>
            <person name="McCorrison J."/>
            <person name="Monaghan E.L."/>
            <person name="Mun J.H."/>
            <person name="Najar F.Z."/>
            <person name="Nicholson C."/>
            <person name="Noirot C."/>
            <person name="O'Bleness M."/>
            <person name="Paule C.R."/>
            <person name="Poulain J."/>
            <person name="Prion F."/>
            <person name="Qin B."/>
            <person name="Qu C."/>
            <person name="Retzel E.F."/>
            <person name="Riddle C."/>
            <person name="Sallet E."/>
            <person name="Samain S."/>
            <person name="Samson N."/>
            <person name="Sanders I."/>
            <person name="Saurat O."/>
            <person name="Scarpelli C."/>
            <person name="Schiex T."/>
            <person name="Segurens B."/>
            <person name="Severin A.J."/>
            <person name="Sherrier D.J."/>
            <person name="Shi R."/>
            <person name="Sims S."/>
            <person name="Singer S.R."/>
            <person name="Sinharoy S."/>
            <person name="Sterck L."/>
            <person name="Viollet A."/>
            <person name="Wang B.B."/>
            <person name="Wang K."/>
            <person name="Wang M."/>
            <person name="Wang X."/>
            <person name="Warfsmann J."/>
            <person name="Weissenbach J."/>
            <person name="White D.D."/>
            <person name="White J.D."/>
            <person name="Wiley G.B."/>
            <person name="Wincker P."/>
            <person name="Xing Y."/>
            <person name="Yang L."/>
            <person name="Yao Z."/>
            <person name="Ying F."/>
            <person name="Zhai J."/>
            <person name="Zhou L."/>
            <person name="Zuber A."/>
            <person name="Denarie J."/>
            <person name="Dixon R.A."/>
            <person name="May G.D."/>
            <person name="Schwartz D.C."/>
            <person name="Rogers J."/>
            <person name="Quetier F."/>
            <person name="Town C.D."/>
            <person name="Roe B.A."/>
        </authorList>
    </citation>
    <scope>NUCLEOTIDE SEQUENCE [LARGE SCALE GENOMIC DNA]</scope>
    <source>
        <strain evidence="2">A17</strain>
        <strain evidence="3 4">cv. Jemalong A17</strain>
    </source>
</reference>
<dbReference type="AlphaFoldDB" id="G7L253"/>
<keyword evidence="4" id="KW-1185">Reference proteome</keyword>
<evidence type="ECO:0000313" key="3">
    <source>
        <dbReference type="EnsemblPlants" id="AES78327"/>
    </source>
</evidence>
<dbReference type="Proteomes" id="UP000002051">
    <property type="component" value="Unassembled WGS sequence"/>
</dbReference>
<dbReference type="EMBL" id="CM001223">
    <property type="protein sequence ID" value="AES78327.2"/>
    <property type="molecule type" value="Genomic_DNA"/>
</dbReference>
<dbReference type="EnsemblPlants" id="AES78327">
    <property type="protein sequence ID" value="AES78327"/>
    <property type="gene ID" value="MTR_7g027580"/>
</dbReference>
<evidence type="ECO:0000313" key="4">
    <source>
        <dbReference type="Proteomes" id="UP000002051"/>
    </source>
</evidence>
<feature type="compositionally biased region" description="Basic and acidic residues" evidence="1">
    <location>
        <begin position="47"/>
        <end position="85"/>
    </location>
</feature>
<organism evidence="2 4">
    <name type="scientific">Medicago truncatula</name>
    <name type="common">Barrel medic</name>
    <name type="synonym">Medicago tribuloides</name>
    <dbReference type="NCBI Taxonomy" id="3880"/>
    <lineage>
        <taxon>Eukaryota</taxon>
        <taxon>Viridiplantae</taxon>
        <taxon>Streptophyta</taxon>
        <taxon>Embryophyta</taxon>
        <taxon>Tracheophyta</taxon>
        <taxon>Spermatophyta</taxon>
        <taxon>Magnoliopsida</taxon>
        <taxon>eudicotyledons</taxon>
        <taxon>Gunneridae</taxon>
        <taxon>Pentapetalae</taxon>
        <taxon>rosids</taxon>
        <taxon>fabids</taxon>
        <taxon>Fabales</taxon>
        <taxon>Fabaceae</taxon>
        <taxon>Papilionoideae</taxon>
        <taxon>50 kb inversion clade</taxon>
        <taxon>NPAAA clade</taxon>
        <taxon>Hologalegina</taxon>
        <taxon>IRL clade</taxon>
        <taxon>Trifolieae</taxon>
        <taxon>Medicago</taxon>
    </lineage>
</organism>